<keyword evidence="2" id="KW-1185">Reference proteome</keyword>
<proteinExistence type="predicted"/>
<evidence type="ECO:0000313" key="1">
    <source>
        <dbReference type="EMBL" id="KAJ7358173.1"/>
    </source>
</evidence>
<comment type="caution">
    <text evidence="1">The sequence shown here is derived from an EMBL/GenBank/DDBJ whole genome shotgun (WGS) entry which is preliminary data.</text>
</comment>
<sequence length="167" mass="18257">MVELFGAPHSSVSSFELLQSGVVDGLLQFATDGERKLNLAKRKELLLNVFAGLQRKMINGAPTPYATFVKKLQESLTRMESFDVVTVAQGVDDSKWSSLIVGEAAPSASGRQRRVGRPLESAQHRDLHSCYRDVPGAAQLSLAPCRRAARERIMAVDARRLGDVGLH</sequence>
<accession>A0AAD7AGH8</accession>
<gene>
    <name evidence="1" type="ORF">DFH08DRAFT_439877</name>
</gene>
<dbReference type="Proteomes" id="UP001218218">
    <property type="component" value="Unassembled WGS sequence"/>
</dbReference>
<dbReference type="EMBL" id="JARIHO010000007">
    <property type="protein sequence ID" value="KAJ7358173.1"/>
    <property type="molecule type" value="Genomic_DNA"/>
</dbReference>
<dbReference type="AlphaFoldDB" id="A0AAD7AGH8"/>
<reference evidence="1" key="1">
    <citation type="submission" date="2023-03" db="EMBL/GenBank/DDBJ databases">
        <title>Massive genome expansion in bonnet fungi (Mycena s.s.) driven by repeated elements and novel gene families across ecological guilds.</title>
        <authorList>
            <consortium name="Lawrence Berkeley National Laboratory"/>
            <person name="Harder C.B."/>
            <person name="Miyauchi S."/>
            <person name="Viragh M."/>
            <person name="Kuo A."/>
            <person name="Thoen E."/>
            <person name="Andreopoulos B."/>
            <person name="Lu D."/>
            <person name="Skrede I."/>
            <person name="Drula E."/>
            <person name="Henrissat B."/>
            <person name="Morin E."/>
            <person name="Kohler A."/>
            <person name="Barry K."/>
            <person name="LaButti K."/>
            <person name="Morin E."/>
            <person name="Salamov A."/>
            <person name="Lipzen A."/>
            <person name="Mereny Z."/>
            <person name="Hegedus B."/>
            <person name="Baldrian P."/>
            <person name="Stursova M."/>
            <person name="Weitz H."/>
            <person name="Taylor A."/>
            <person name="Grigoriev I.V."/>
            <person name="Nagy L.G."/>
            <person name="Martin F."/>
            <person name="Kauserud H."/>
        </authorList>
    </citation>
    <scope>NUCLEOTIDE SEQUENCE</scope>
    <source>
        <strain evidence="1">CBHHK002</strain>
    </source>
</reference>
<organism evidence="1 2">
    <name type="scientific">Mycena albidolilacea</name>
    <dbReference type="NCBI Taxonomy" id="1033008"/>
    <lineage>
        <taxon>Eukaryota</taxon>
        <taxon>Fungi</taxon>
        <taxon>Dikarya</taxon>
        <taxon>Basidiomycota</taxon>
        <taxon>Agaricomycotina</taxon>
        <taxon>Agaricomycetes</taxon>
        <taxon>Agaricomycetidae</taxon>
        <taxon>Agaricales</taxon>
        <taxon>Marasmiineae</taxon>
        <taxon>Mycenaceae</taxon>
        <taxon>Mycena</taxon>
    </lineage>
</organism>
<evidence type="ECO:0000313" key="2">
    <source>
        <dbReference type="Proteomes" id="UP001218218"/>
    </source>
</evidence>
<name>A0AAD7AGH8_9AGAR</name>
<protein>
    <submittedName>
        <fullName evidence="1">Uncharacterized protein</fullName>
    </submittedName>
</protein>